<dbReference type="EMBL" id="AWFF01000029">
    <property type="protein sequence ID" value="KCZ55586.1"/>
    <property type="molecule type" value="Genomic_DNA"/>
</dbReference>
<dbReference type="GO" id="GO:0015562">
    <property type="term" value="F:efflux transmembrane transporter activity"/>
    <property type="evidence" value="ECO:0007669"/>
    <property type="project" value="InterPro"/>
</dbReference>
<proteinExistence type="inferred from homology"/>
<comment type="similarity">
    <text evidence="2">Belongs to the outer membrane factor (OMF) (TC 1.B.17) family.</text>
</comment>
<evidence type="ECO:0000256" key="1">
    <source>
        <dbReference type="ARBA" id="ARBA00004442"/>
    </source>
</evidence>
<keyword evidence="4" id="KW-1134">Transmembrane beta strand</keyword>
<dbReference type="Pfam" id="PF02321">
    <property type="entry name" value="OEP"/>
    <property type="match status" value="2"/>
</dbReference>
<evidence type="ECO:0000256" key="9">
    <source>
        <dbReference type="SAM" id="SignalP"/>
    </source>
</evidence>
<dbReference type="SUPFAM" id="SSF56954">
    <property type="entry name" value="Outer membrane efflux proteins (OEP)"/>
    <property type="match status" value="1"/>
</dbReference>
<dbReference type="PANTHER" id="PTHR30026:SF20">
    <property type="entry name" value="OUTER MEMBRANE PROTEIN TOLC"/>
    <property type="match status" value="1"/>
</dbReference>
<protein>
    <recommendedName>
        <fullName evidence="12">Transporter</fullName>
    </recommendedName>
</protein>
<dbReference type="GO" id="GO:0009279">
    <property type="term" value="C:cell outer membrane"/>
    <property type="evidence" value="ECO:0007669"/>
    <property type="project" value="UniProtKB-SubCell"/>
</dbReference>
<comment type="caution">
    <text evidence="10">The sequence shown here is derived from an EMBL/GenBank/DDBJ whole genome shotgun (WGS) entry which is preliminary data.</text>
</comment>
<keyword evidence="3" id="KW-0813">Transport</keyword>
<keyword evidence="11" id="KW-1185">Reference proteome</keyword>
<evidence type="ECO:0000256" key="3">
    <source>
        <dbReference type="ARBA" id="ARBA00022448"/>
    </source>
</evidence>
<dbReference type="RefSeq" id="WP_034793865.1">
    <property type="nucleotide sequence ID" value="NZ_AWFF01000029.1"/>
</dbReference>
<dbReference type="GO" id="GO:1990281">
    <property type="term" value="C:efflux pump complex"/>
    <property type="evidence" value="ECO:0007669"/>
    <property type="project" value="TreeGrafter"/>
</dbReference>
<evidence type="ECO:0000313" key="10">
    <source>
        <dbReference type="EMBL" id="KCZ55586.1"/>
    </source>
</evidence>
<feature type="coiled-coil region" evidence="8">
    <location>
        <begin position="108"/>
        <end position="205"/>
    </location>
</feature>
<feature type="signal peptide" evidence="9">
    <location>
        <begin position="1"/>
        <end position="21"/>
    </location>
</feature>
<evidence type="ECO:0000256" key="7">
    <source>
        <dbReference type="ARBA" id="ARBA00023237"/>
    </source>
</evidence>
<gene>
    <name evidence="10" type="ORF">HY29_11765</name>
</gene>
<accession>A0A062U5I5</accession>
<dbReference type="InterPro" id="IPR003423">
    <property type="entry name" value="OMP_efflux"/>
</dbReference>
<evidence type="ECO:0000256" key="8">
    <source>
        <dbReference type="SAM" id="Coils"/>
    </source>
</evidence>
<organism evidence="10 11">
    <name type="scientific">Hyphomonas beringensis</name>
    <dbReference type="NCBI Taxonomy" id="1280946"/>
    <lineage>
        <taxon>Bacteria</taxon>
        <taxon>Pseudomonadati</taxon>
        <taxon>Pseudomonadota</taxon>
        <taxon>Alphaproteobacteria</taxon>
        <taxon>Hyphomonadales</taxon>
        <taxon>Hyphomonadaceae</taxon>
        <taxon>Hyphomonas</taxon>
    </lineage>
</organism>
<evidence type="ECO:0008006" key="12">
    <source>
        <dbReference type="Google" id="ProtNLM"/>
    </source>
</evidence>
<dbReference type="Gene3D" id="1.20.1600.10">
    <property type="entry name" value="Outer membrane efflux proteins (OEP)"/>
    <property type="match status" value="1"/>
</dbReference>
<dbReference type="GO" id="GO:0015288">
    <property type="term" value="F:porin activity"/>
    <property type="evidence" value="ECO:0007669"/>
    <property type="project" value="TreeGrafter"/>
</dbReference>
<dbReference type="eggNOG" id="COG1538">
    <property type="taxonomic scope" value="Bacteria"/>
</dbReference>
<dbReference type="STRING" id="1280946.HY29_11765"/>
<keyword evidence="8" id="KW-0175">Coiled coil</keyword>
<comment type="subcellular location">
    <subcellularLocation>
        <location evidence="1">Cell outer membrane</location>
    </subcellularLocation>
</comment>
<dbReference type="AlphaFoldDB" id="A0A062U5I5"/>
<feature type="chain" id="PRO_5001614164" description="Transporter" evidence="9">
    <location>
        <begin position="22"/>
        <end position="424"/>
    </location>
</feature>
<reference evidence="10 11" key="1">
    <citation type="journal article" date="2014" name="Antonie Van Leeuwenhoek">
        <title>Hyphomonas beringensis sp. nov. and Hyphomonas chukchiensis sp. nov., isolated from surface seawater of the Bering Sea and Chukchi Sea.</title>
        <authorList>
            <person name="Li C."/>
            <person name="Lai Q."/>
            <person name="Li G."/>
            <person name="Dong C."/>
            <person name="Wang J."/>
            <person name="Liao Y."/>
            <person name="Shao Z."/>
        </authorList>
    </citation>
    <scope>NUCLEOTIDE SEQUENCE [LARGE SCALE GENOMIC DNA]</scope>
    <source>
        <strain evidence="10 11">25B14_1</strain>
    </source>
</reference>
<evidence type="ECO:0000256" key="5">
    <source>
        <dbReference type="ARBA" id="ARBA00022692"/>
    </source>
</evidence>
<dbReference type="PATRIC" id="fig|1280946.3.peg.1146"/>
<keyword evidence="7" id="KW-0998">Cell outer membrane</keyword>
<keyword evidence="5" id="KW-0812">Transmembrane</keyword>
<evidence type="ECO:0000256" key="4">
    <source>
        <dbReference type="ARBA" id="ARBA00022452"/>
    </source>
</evidence>
<dbReference type="OrthoDB" id="9789368at2"/>
<evidence type="ECO:0000256" key="2">
    <source>
        <dbReference type="ARBA" id="ARBA00007613"/>
    </source>
</evidence>
<keyword evidence="6" id="KW-0472">Membrane</keyword>
<dbReference type="InterPro" id="IPR051906">
    <property type="entry name" value="TolC-like"/>
</dbReference>
<sequence length="424" mass="45134">MRFRACLSGACLMALAPLAVAEPVSLQQALEAALQYDPALDQASAGMERSEAGLDAARAKTGPTAGLQAQIGALETDFTTDRISQVPRQIGLQAEWPVFTSGANAAAIDAARAQREASAAQLLSAREQTVLNTFEAYARAWLAEQELAVARQQVETFRLRLQQTEAQFDQGIVTRTDIALTQSRLASAEAQQAGYRAALAAAKARLARLTGLDQPSPQHPAALPGETPTDFQQSLAHVLETNPDLAAARAAETSADKRVQEARSRFGPKVSLKARATTGEDIYFFFDDPISDVGAFVSVEVPLYTSGLKSASAREARAGRSVATAGVRIAEVQLKEAVSSLWGDIEARRLALKAATRAERAASLAAEGAYKEYDAGARTLVDALDAENAYRDAQIARLRAGVELQLASARLRALSSDLEPSLMP</sequence>
<dbReference type="PANTHER" id="PTHR30026">
    <property type="entry name" value="OUTER MEMBRANE PROTEIN TOLC"/>
    <property type="match status" value="1"/>
</dbReference>
<dbReference type="Proteomes" id="UP000027037">
    <property type="component" value="Unassembled WGS sequence"/>
</dbReference>
<name>A0A062U5I5_9PROT</name>
<keyword evidence="9" id="KW-0732">Signal</keyword>
<evidence type="ECO:0000313" key="11">
    <source>
        <dbReference type="Proteomes" id="UP000027037"/>
    </source>
</evidence>
<evidence type="ECO:0000256" key="6">
    <source>
        <dbReference type="ARBA" id="ARBA00023136"/>
    </source>
</evidence>